<evidence type="ECO:0000256" key="6">
    <source>
        <dbReference type="ARBA" id="ARBA00023136"/>
    </source>
</evidence>
<proteinExistence type="predicted"/>
<evidence type="ECO:0000256" key="2">
    <source>
        <dbReference type="ARBA" id="ARBA00022475"/>
    </source>
</evidence>
<name>A0A8B7YTR7_ACAPL</name>
<keyword evidence="12" id="KW-1185">Reference proteome</keyword>
<dbReference type="PROSITE" id="PS50262">
    <property type="entry name" value="G_PROTEIN_RECEP_F1_2"/>
    <property type="match status" value="1"/>
</dbReference>
<evidence type="ECO:0000256" key="8">
    <source>
        <dbReference type="ARBA" id="ARBA00023224"/>
    </source>
</evidence>
<feature type="transmembrane region" description="Helical" evidence="10">
    <location>
        <begin position="288"/>
        <end position="312"/>
    </location>
</feature>
<accession>A0A8B7YTR7</accession>
<dbReference type="GO" id="GO:0005886">
    <property type="term" value="C:plasma membrane"/>
    <property type="evidence" value="ECO:0007669"/>
    <property type="project" value="UniProtKB-SubCell"/>
</dbReference>
<protein>
    <submittedName>
        <fullName evidence="13">Allatostatin-A receptor-like</fullName>
    </submittedName>
</protein>
<feature type="domain" description="G-protein coupled receptors family 1 profile" evidence="11">
    <location>
        <begin position="23"/>
        <end position="309"/>
    </location>
</feature>
<feature type="compositionally biased region" description="Polar residues" evidence="9">
    <location>
        <begin position="229"/>
        <end position="250"/>
    </location>
</feature>
<feature type="transmembrane region" description="Helical" evidence="10">
    <location>
        <begin position="84"/>
        <end position="107"/>
    </location>
</feature>
<evidence type="ECO:0000256" key="4">
    <source>
        <dbReference type="ARBA" id="ARBA00022989"/>
    </source>
</evidence>
<dbReference type="Pfam" id="PF00001">
    <property type="entry name" value="7tm_1"/>
    <property type="match status" value="1"/>
</dbReference>
<dbReference type="CDD" id="cd00637">
    <property type="entry name" value="7tm_classA_rhodopsin-like"/>
    <property type="match status" value="1"/>
</dbReference>
<evidence type="ECO:0000256" key="7">
    <source>
        <dbReference type="ARBA" id="ARBA00023170"/>
    </source>
</evidence>
<organism evidence="12 13">
    <name type="scientific">Acanthaster planci</name>
    <name type="common">Crown-of-thorns starfish</name>
    <dbReference type="NCBI Taxonomy" id="133434"/>
    <lineage>
        <taxon>Eukaryota</taxon>
        <taxon>Metazoa</taxon>
        <taxon>Echinodermata</taxon>
        <taxon>Eleutherozoa</taxon>
        <taxon>Asterozoa</taxon>
        <taxon>Asteroidea</taxon>
        <taxon>Valvatacea</taxon>
        <taxon>Valvatida</taxon>
        <taxon>Acanthasteridae</taxon>
        <taxon>Acanthaster</taxon>
    </lineage>
</organism>
<comment type="subcellular location">
    <subcellularLocation>
        <location evidence="1">Cell membrane</location>
        <topology evidence="1">Multi-pass membrane protein</topology>
    </subcellularLocation>
</comment>
<gene>
    <name evidence="13" type="primary">LOC110981461</name>
</gene>
<feature type="transmembrane region" description="Helical" evidence="10">
    <location>
        <begin position="119"/>
        <end position="147"/>
    </location>
</feature>
<dbReference type="PRINTS" id="PR00237">
    <property type="entry name" value="GPCRRHODOPSN"/>
</dbReference>
<dbReference type="AlphaFoldDB" id="A0A8B7YTR7"/>
<keyword evidence="2" id="KW-1003">Cell membrane</keyword>
<feature type="transmembrane region" description="Helical" evidence="10">
    <location>
        <begin position="6"/>
        <end position="32"/>
    </location>
</feature>
<reference evidence="13" key="1">
    <citation type="submission" date="2025-08" db="UniProtKB">
        <authorList>
            <consortium name="RefSeq"/>
        </authorList>
    </citation>
    <scope>IDENTIFICATION</scope>
</reference>
<dbReference type="PANTHER" id="PTHR24228">
    <property type="entry name" value="B2 BRADYKININ RECEPTOR/ANGIOTENSIN II RECEPTOR"/>
    <property type="match status" value="1"/>
</dbReference>
<feature type="transmembrane region" description="Helical" evidence="10">
    <location>
        <begin position="167"/>
        <end position="193"/>
    </location>
</feature>
<feature type="transmembrane region" description="Helical" evidence="10">
    <location>
        <begin position="44"/>
        <end position="64"/>
    </location>
</feature>
<keyword evidence="8" id="KW-0807">Transducer</keyword>
<evidence type="ECO:0000256" key="9">
    <source>
        <dbReference type="SAM" id="MobiDB-lite"/>
    </source>
</evidence>
<keyword evidence="4 10" id="KW-1133">Transmembrane helix</keyword>
<evidence type="ECO:0000256" key="1">
    <source>
        <dbReference type="ARBA" id="ARBA00004651"/>
    </source>
</evidence>
<feature type="transmembrane region" description="Helical" evidence="10">
    <location>
        <begin position="259"/>
        <end position="282"/>
    </location>
</feature>
<keyword evidence="5" id="KW-0297">G-protein coupled receptor</keyword>
<evidence type="ECO:0000256" key="10">
    <source>
        <dbReference type="SAM" id="Phobius"/>
    </source>
</evidence>
<feature type="region of interest" description="Disordered" evidence="9">
    <location>
        <begin position="222"/>
        <end position="250"/>
    </location>
</feature>
<evidence type="ECO:0000313" key="13">
    <source>
        <dbReference type="RefSeq" id="XP_022094741.1"/>
    </source>
</evidence>
<dbReference type="InterPro" id="IPR000276">
    <property type="entry name" value="GPCR_Rhodpsn"/>
</dbReference>
<dbReference type="OrthoDB" id="6117944at2759"/>
<dbReference type="OMA" id="YRYFCVV"/>
<dbReference type="GeneID" id="110981461"/>
<sequence length="351" mass="38910">MASALVTTLVVIAVPFFVLGVLGNVGVVFSVVMTPSLRTRANAIIVSLTTSCLAFLITVVPFTLDSFIHSDWRFALWYCHATAYLAFGFIGITVFNIAALSLYRYFCVVHPTRMFLRSVTNLVMLISLAWFIPLATQIVISVCHIAHTKYVPAYGRCVLIKSGKDSALYNILVLGGFLPTLGLTLYSYAGIYIRVRASARRLRQQAGRNSRPNLQLEEVNTEGLPAGRRQSTNTKQNRMPSSNRNSRANRGHQSNLTQICVVVFALFMVCYGPIVTLTAVYARDNFPAQAYMICTVVYWLGSCLHPLVYAILQPKIRRFFLRLINCCRTPANQAISESSVGATIPCTGRET</sequence>
<dbReference type="Gene3D" id="1.20.1070.10">
    <property type="entry name" value="Rhodopsin 7-helix transmembrane proteins"/>
    <property type="match status" value="1"/>
</dbReference>
<dbReference type="RefSeq" id="XP_022094741.1">
    <property type="nucleotide sequence ID" value="XM_022239049.1"/>
</dbReference>
<evidence type="ECO:0000256" key="3">
    <source>
        <dbReference type="ARBA" id="ARBA00022692"/>
    </source>
</evidence>
<evidence type="ECO:0000259" key="11">
    <source>
        <dbReference type="PROSITE" id="PS50262"/>
    </source>
</evidence>
<dbReference type="PANTHER" id="PTHR24228:SF74">
    <property type="entry name" value="G-PROTEIN COUPLED RECEPTORS FAMILY 1 PROFILE DOMAIN-CONTAINING PROTEIN"/>
    <property type="match status" value="1"/>
</dbReference>
<keyword evidence="3 10" id="KW-0812">Transmembrane</keyword>
<keyword evidence="7" id="KW-0675">Receptor</keyword>
<dbReference type="Proteomes" id="UP000694845">
    <property type="component" value="Unplaced"/>
</dbReference>
<dbReference type="GO" id="GO:0004930">
    <property type="term" value="F:G protein-coupled receptor activity"/>
    <property type="evidence" value="ECO:0007669"/>
    <property type="project" value="UniProtKB-KW"/>
</dbReference>
<dbReference type="SUPFAM" id="SSF81321">
    <property type="entry name" value="Family A G protein-coupled receptor-like"/>
    <property type="match status" value="1"/>
</dbReference>
<evidence type="ECO:0000313" key="12">
    <source>
        <dbReference type="Proteomes" id="UP000694845"/>
    </source>
</evidence>
<keyword evidence="6 10" id="KW-0472">Membrane</keyword>
<evidence type="ECO:0000256" key="5">
    <source>
        <dbReference type="ARBA" id="ARBA00023040"/>
    </source>
</evidence>
<dbReference type="KEGG" id="aplc:110981461"/>
<dbReference type="InterPro" id="IPR017452">
    <property type="entry name" value="GPCR_Rhodpsn_7TM"/>
</dbReference>